<dbReference type="GO" id="GO:0000045">
    <property type="term" value="P:autophagosome assembly"/>
    <property type="evidence" value="ECO:0007669"/>
    <property type="project" value="TreeGrafter"/>
</dbReference>
<comment type="similarity">
    <text evidence="3">Belongs to the universal ribosomal protein uS4 family.</text>
</comment>
<dbReference type="AlphaFoldDB" id="A0A0V0RJZ9"/>
<evidence type="ECO:0000256" key="19">
    <source>
        <dbReference type="SAM" id="Phobius"/>
    </source>
</evidence>
<dbReference type="EMBL" id="JYDL01000151">
    <property type="protein sequence ID" value="KRX14752.1"/>
    <property type="molecule type" value="Genomic_DNA"/>
</dbReference>
<feature type="non-terminal residue" evidence="22">
    <location>
        <position position="486"/>
    </location>
</feature>
<evidence type="ECO:0000256" key="7">
    <source>
        <dbReference type="ARBA" id="ARBA00022692"/>
    </source>
</evidence>
<dbReference type="CDD" id="cd00165">
    <property type="entry name" value="S4"/>
    <property type="match status" value="1"/>
</dbReference>
<feature type="compositionally biased region" description="Acidic residues" evidence="18">
    <location>
        <begin position="354"/>
        <end position="393"/>
    </location>
</feature>
<keyword evidence="9 17" id="KW-0694">RNA-binding</keyword>
<dbReference type="Pfam" id="PF00163">
    <property type="entry name" value="Ribosomal_S4"/>
    <property type="match status" value="1"/>
</dbReference>
<keyword evidence="13 22" id="KW-0687">Ribonucleoprotein</keyword>
<keyword evidence="6" id="KW-0690">Ribosome biogenesis</keyword>
<comment type="caution">
    <text evidence="22">The sequence shown here is derived from an EMBL/GenBank/DDBJ whole genome shotgun (WGS) entry which is preliminary data.</text>
</comment>
<evidence type="ECO:0000256" key="1">
    <source>
        <dbReference type="ARBA" id="ARBA00004477"/>
    </source>
</evidence>
<evidence type="ECO:0000259" key="20">
    <source>
        <dbReference type="Pfam" id="PF00163"/>
    </source>
</evidence>
<dbReference type="InterPro" id="IPR008504">
    <property type="entry name" value="Emc6"/>
</dbReference>
<evidence type="ECO:0000256" key="15">
    <source>
        <dbReference type="ARBA" id="ARBA00069727"/>
    </source>
</evidence>
<evidence type="ECO:0000256" key="18">
    <source>
        <dbReference type="SAM" id="MobiDB-lite"/>
    </source>
</evidence>
<proteinExistence type="inferred from homology"/>
<feature type="domain" description="RNA-binding S4" evidence="21">
    <location>
        <begin position="76"/>
        <end position="120"/>
    </location>
</feature>
<dbReference type="GO" id="GO:0005730">
    <property type="term" value="C:nucleolus"/>
    <property type="evidence" value="ECO:0007669"/>
    <property type="project" value="UniProtKB-SubCell"/>
</dbReference>
<feature type="transmembrane region" description="Helical" evidence="19">
    <location>
        <begin position="285"/>
        <end position="310"/>
    </location>
</feature>
<evidence type="ECO:0000256" key="12">
    <source>
        <dbReference type="ARBA" id="ARBA00023242"/>
    </source>
</evidence>
<dbReference type="GO" id="GO:0042254">
    <property type="term" value="P:ribosome biogenesis"/>
    <property type="evidence" value="ECO:0007669"/>
    <property type="project" value="UniProtKB-KW"/>
</dbReference>
<dbReference type="InterPro" id="IPR001912">
    <property type="entry name" value="Ribosomal_uS4_N"/>
</dbReference>
<keyword evidence="7 19" id="KW-0812">Transmembrane</keyword>
<feature type="compositionally biased region" description="Basic residues" evidence="18">
    <location>
        <begin position="460"/>
        <end position="486"/>
    </location>
</feature>
<name>A0A0V0RJZ9_9BILA</name>
<evidence type="ECO:0000256" key="10">
    <source>
        <dbReference type="ARBA" id="ARBA00022989"/>
    </source>
</evidence>
<evidence type="ECO:0000256" key="6">
    <source>
        <dbReference type="ARBA" id="ARBA00022517"/>
    </source>
</evidence>
<evidence type="ECO:0000256" key="8">
    <source>
        <dbReference type="ARBA" id="ARBA00022824"/>
    </source>
</evidence>
<dbReference type="Pfam" id="PF01479">
    <property type="entry name" value="S4"/>
    <property type="match status" value="1"/>
</dbReference>
<keyword evidence="10 19" id="KW-1133">Transmembrane helix</keyword>
<feature type="domain" description="Small ribosomal subunit protein uS4 N-terminal" evidence="20">
    <location>
        <begin position="8"/>
        <end position="61"/>
    </location>
</feature>
<dbReference type="InterPro" id="IPR002942">
    <property type="entry name" value="S4_RNA-bd"/>
</dbReference>
<keyword evidence="11 19" id="KW-0472">Membrane</keyword>
<evidence type="ECO:0000313" key="23">
    <source>
        <dbReference type="Proteomes" id="UP000054630"/>
    </source>
</evidence>
<dbReference type="Pfam" id="PF07019">
    <property type="entry name" value="EMC6"/>
    <property type="match status" value="1"/>
</dbReference>
<evidence type="ECO:0000256" key="2">
    <source>
        <dbReference type="ARBA" id="ARBA00004604"/>
    </source>
</evidence>
<feature type="region of interest" description="Disordered" evidence="18">
    <location>
        <begin position="336"/>
        <end position="486"/>
    </location>
</feature>
<dbReference type="GO" id="GO:1990904">
    <property type="term" value="C:ribonucleoprotein complex"/>
    <property type="evidence" value="ECO:0007669"/>
    <property type="project" value="UniProtKB-KW"/>
</dbReference>
<protein>
    <recommendedName>
        <fullName evidence="5">ER membrane protein complex subunit 6</fullName>
    </recommendedName>
    <alternativeName>
        <fullName evidence="14">Transmembrane protein 93</fullName>
    </alternativeName>
    <alternativeName>
        <fullName evidence="15 16">U3 Small Nucleolar ribonucleoprotein protein IMP3</fullName>
    </alternativeName>
</protein>
<evidence type="ECO:0000259" key="21">
    <source>
        <dbReference type="Pfam" id="PF01479"/>
    </source>
</evidence>
<comment type="subcellular location">
    <subcellularLocation>
        <location evidence="1">Endoplasmic reticulum membrane</location>
        <topology evidence="1">Multi-pass membrane protein</topology>
    </subcellularLocation>
    <subcellularLocation>
        <location evidence="2">Nucleus</location>
        <location evidence="2">Nucleolus</location>
    </subcellularLocation>
</comment>
<keyword evidence="23" id="KW-1185">Reference proteome</keyword>
<evidence type="ECO:0000256" key="11">
    <source>
        <dbReference type="ARBA" id="ARBA00023136"/>
    </source>
</evidence>
<sequence length="486" mass="53929">MHRYRLKSHEEYTSYSKLSHEVRELARKIKELDPKDPFRVESSRLLIDKCYAIGLIPTRRGLDLCDSVNASAFCRRRLPVLMVKSNMVENLATATKFVEHGHVRVGPVMISDPAFIVPRNLEDFITWTNTSAVRKHVLEYNDMKDDYDLIDDHFVDDLAKKNKRPQGDCDAAFSEWAVRNNFSVLEYSRTCQAAASGVAAGILGLTGLAGFVFYFLCALAQSCVWYWKTDCCWKDYFPNFSTILLHGLFGGLFTYVLFWTFLYGIVHIVSACYTGIAAKYKNWSILPLGEAIFGLSVILFNAGVIAIIFLEKDFDIREEMLIKVLAGKTDADVATTKATGDSKVQGNENLALNDAEEGADEDEEEEGEGEEGEEEGEEEADEDEEGEGEEVEEAGAGVAGAALAGGGGKAEEKEAKDAKGGKKGKEQKATKAKEQKKKDDKKAAKQKTTTTKKEKEKKATKSPKAKKEKKAKTAKKKSNTKKKTGK</sequence>
<dbReference type="PANTHER" id="PTHR20994:SF0">
    <property type="entry name" value="ER MEMBRANE PROTEIN COMPLEX SUBUNIT 6"/>
    <property type="match status" value="1"/>
</dbReference>
<gene>
    <name evidence="22" type="primary">lsg1</name>
    <name evidence="22" type="ORF">T07_1384</name>
</gene>
<comment type="similarity">
    <text evidence="4">Belongs to the EMC6 family.</text>
</comment>
<organism evidence="22 23">
    <name type="scientific">Trichinella nelsoni</name>
    <dbReference type="NCBI Taxonomy" id="6336"/>
    <lineage>
        <taxon>Eukaryota</taxon>
        <taxon>Metazoa</taxon>
        <taxon>Ecdysozoa</taxon>
        <taxon>Nematoda</taxon>
        <taxon>Enoplea</taxon>
        <taxon>Dorylaimia</taxon>
        <taxon>Trichinellida</taxon>
        <taxon>Trichinellidae</taxon>
        <taxon>Trichinella</taxon>
    </lineage>
</organism>
<evidence type="ECO:0000256" key="13">
    <source>
        <dbReference type="ARBA" id="ARBA00023274"/>
    </source>
</evidence>
<evidence type="ECO:0000256" key="14">
    <source>
        <dbReference type="ARBA" id="ARBA00031072"/>
    </source>
</evidence>
<dbReference type="GO" id="GO:0019843">
    <property type="term" value="F:rRNA binding"/>
    <property type="evidence" value="ECO:0007669"/>
    <property type="project" value="InterPro"/>
</dbReference>
<evidence type="ECO:0000313" key="22">
    <source>
        <dbReference type="EMBL" id="KRX14752.1"/>
    </source>
</evidence>
<dbReference type="PANTHER" id="PTHR20994">
    <property type="entry name" value="ER MEMBRANE PROTEIN COMPLEX SUBUNIT 6"/>
    <property type="match status" value="1"/>
</dbReference>
<keyword evidence="12" id="KW-0539">Nucleus</keyword>
<dbReference type="InterPro" id="IPR029008">
    <property type="entry name" value="EMC6-like"/>
</dbReference>
<dbReference type="SUPFAM" id="SSF55174">
    <property type="entry name" value="Alpha-L RNA-binding motif"/>
    <property type="match status" value="1"/>
</dbReference>
<feature type="compositionally biased region" description="Basic and acidic residues" evidence="18">
    <location>
        <begin position="409"/>
        <end position="443"/>
    </location>
</feature>
<dbReference type="GO" id="GO:0072546">
    <property type="term" value="C:EMC complex"/>
    <property type="evidence" value="ECO:0007669"/>
    <property type="project" value="InterPro"/>
</dbReference>
<reference evidence="22 23" key="1">
    <citation type="submission" date="2015-01" db="EMBL/GenBank/DDBJ databases">
        <title>Evolution of Trichinella species and genotypes.</title>
        <authorList>
            <person name="Korhonen P.K."/>
            <person name="Edoardo P."/>
            <person name="Giuseppe L.R."/>
            <person name="Gasser R.B."/>
        </authorList>
    </citation>
    <scope>NUCLEOTIDE SEQUENCE [LARGE SCALE GENOMIC DNA]</scope>
    <source>
        <strain evidence="22">ISS37</strain>
    </source>
</reference>
<keyword evidence="8" id="KW-0256">Endoplasmic reticulum</keyword>
<evidence type="ECO:0000256" key="16">
    <source>
        <dbReference type="ARBA" id="ARBA00072223"/>
    </source>
</evidence>
<feature type="transmembrane region" description="Helical" evidence="19">
    <location>
        <begin position="198"/>
        <end position="227"/>
    </location>
</feature>
<accession>A0A0V0RJZ9</accession>
<evidence type="ECO:0000256" key="9">
    <source>
        <dbReference type="ARBA" id="ARBA00022884"/>
    </source>
</evidence>
<evidence type="ECO:0000256" key="3">
    <source>
        <dbReference type="ARBA" id="ARBA00007465"/>
    </source>
</evidence>
<dbReference type="Proteomes" id="UP000054630">
    <property type="component" value="Unassembled WGS sequence"/>
</dbReference>
<dbReference type="PROSITE" id="PS50889">
    <property type="entry name" value="S4"/>
    <property type="match status" value="1"/>
</dbReference>
<evidence type="ECO:0000256" key="4">
    <source>
        <dbReference type="ARBA" id="ARBA00009436"/>
    </source>
</evidence>
<evidence type="ECO:0000256" key="5">
    <source>
        <dbReference type="ARBA" id="ARBA00020827"/>
    </source>
</evidence>
<dbReference type="FunFam" id="3.10.290.10:FF:000006">
    <property type="entry name" value="U3 small nucleolar ribonucleoprotein IMP3"/>
    <property type="match status" value="1"/>
</dbReference>
<evidence type="ECO:0000256" key="17">
    <source>
        <dbReference type="PROSITE-ProRule" id="PRU00182"/>
    </source>
</evidence>
<feature type="transmembrane region" description="Helical" evidence="19">
    <location>
        <begin position="247"/>
        <end position="273"/>
    </location>
</feature>
<dbReference type="GO" id="GO:0034975">
    <property type="term" value="P:protein folding in endoplasmic reticulum"/>
    <property type="evidence" value="ECO:0007669"/>
    <property type="project" value="TreeGrafter"/>
</dbReference>